<organism evidence="4 5">
    <name type="scientific">Penicillium hordei</name>
    <dbReference type="NCBI Taxonomy" id="40994"/>
    <lineage>
        <taxon>Eukaryota</taxon>
        <taxon>Fungi</taxon>
        <taxon>Dikarya</taxon>
        <taxon>Ascomycota</taxon>
        <taxon>Pezizomycotina</taxon>
        <taxon>Eurotiomycetes</taxon>
        <taxon>Eurotiomycetidae</taxon>
        <taxon>Eurotiales</taxon>
        <taxon>Aspergillaceae</taxon>
        <taxon>Penicillium</taxon>
    </lineage>
</organism>
<dbReference type="RefSeq" id="XP_056748359.1">
    <property type="nucleotide sequence ID" value="XM_056903072.1"/>
</dbReference>
<reference evidence="4" key="2">
    <citation type="submission" date="2023-01" db="EMBL/GenBank/DDBJ databases">
        <authorList>
            <person name="Petersen C."/>
        </authorList>
    </citation>
    <scope>NUCLEOTIDE SEQUENCE</scope>
    <source>
        <strain evidence="4">IBT 12815</strain>
    </source>
</reference>
<dbReference type="Gene3D" id="1.25.40.20">
    <property type="entry name" value="Ankyrin repeat-containing domain"/>
    <property type="match status" value="2"/>
</dbReference>
<comment type="caution">
    <text evidence="4">The sequence shown here is derived from an EMBL/GenBank/DDBJ whole genome shotgun (WGS) entry which is preliminary data.</text>
</comment>
<dbReference type="PROSITE" id="PS50088">
    <property type="entry name" value="ANK_REPEAT"/>
    <property type="match status" value="3"/>
</dbReference>
<sequence length="770" mass="86448">MSEDDEHPLQEELNNAASLGDLECMKTLLSTTDVNINGGTGTPYRTALHEAVTNGRDQVVQLLLDWNAEIEVKDHSGSTPLHCAVKYNRSKNLIRMLLDHGANVNADNYRGSVLREACWRSYQEAIYLLLDYGADVNSPNQPRQSALQAATNYAHEDIVHMLLKKGAEVSFRSSDCESALMLAVNRVDTSKICLLLQYGAKIDGRILDMAVIRRHEKTLHTLLEASPSAFDVDCNYELALETIAAALKKTTPPALENNSFGCTVAQVRSVWEDGLGAYKYPWGEDFLVDRWRSGSPDERARIAHKFGIDLIKRASSPKSHFEKLNERISRGLLSGFQALPMKGELDDNDIINRACKLLSQLPSTSPPLFSIKLAQDTISSEVFDKYFFVDTRINSTPHWDDLRVTSLTSALVVQVALRVSWAEARQARGQDNPFLCTQGVAQIRLRESILSTIIFSDWNVRAWTFLEAMQSREKIMFLCKHNRIFSVRENVEIVMTEGSLDIGTAFLTTPHLLPQSLVELVQPTEEEEEEKNSWLDFFDKHDSRSDDEPEDNSTLETAAFCLQHRPASREGDAFIIWTILADAPTLRSPEDFWRSKKGTFLSTGFLMSEVSRLKTKGLSWAPSDPIACKIPSLLNGDSSQHREANMMPTEKGEIRDEGFSAFWQVFYLEPSARKNCESLSEDAAFAGDIGEAVRSHFSTRNKIALLRPALQTTWRASGGKIVADIKRLALPIVAVCEYCPDDNGWKWLGVRTLDPDGYLPDFLYENILLV</sequence>
<protein>
    <recommendedName>
        <fullName evidence="6">Heterokaryon incompatibility domain-containing protein</fullName>
    </recommendedName>
</protein>
<evidence type="ECO:0000256" key="3">
    <source>
        <dbReference type="PROSITE-ProRule" id="PRU00023"/>
    </source>
</evidence>
<keyword evidence="5" id="KW-1185">Reference proteome</keyword>
<evidence type="ECO:0000256" key="1">
    <source>
        <dbReference type="ARBA" id="ARBA00022737"/>
    </source>
</evidence>
<dbReference type="PANTHER" id="PTHR24198">
    <property type="entry name" value="ANKYRIN REPEAT AND PROTEIN KINASE DOMAIN-CONTAINING PROTEIN"/>
    <property type="match status" value="1"/>
</dbReference>
<evidence type="ECO:0000313" key="4">
    <source>
        <dbReference type="EMBL" id="KAJ5589340.1"/>
    </source>
</evidence>
<evidence type="ECO:0008006" key="6">
    <source>
        <dbReference type="Google" id="ProtNLM"/>
    </source>
</evidence>
<dbReference type="AlphaFoldDB" id="A0AAD6DMX9"/>
<dbReference type="PANTHER" id="PTHR24198:SF165">
    <property type="entry name" value="ANKYRIN REPEAT-CONTAINING PROTEIN-RELATED"/>
    <property type="match status" value="1"/>
</dbReference>
<evidence type="ECO:0000256" key="2">
    <source>
        <dbReference type="ARBA" id="ARBA00023043"/>
    </source>
</evidence>
<dbReference type="Proteomes" id="UP001213799">
    <property type="component" value="Unassembled WGS sequence"/>
</dbReference>
<dbReference type="Pfam" id="PF00023">
    <property type="entry name" value="Ank"/>
    <property type="match status" value="1"/>
</dbReference>
<accession>A0AAD6DMX9</accession>
<feature type="repeat" description="ANK" evidence="3">
    <location>
        <begin position="76"/>
        <end position="109"/>
    </location>
</feature>
<dbReference type="Pfam" id="PF12796">
    <property type="entry name" value="Ank_2"/>
    <property type="match status" value="1"/>
</dbReference>
<dbReference type="PRINTS" id="PR01415">
    <property type="entry name" value="ANKYRIN"/>
</dbReference>
<dbReference type="SUPFAM" id="SSF48403">
    <property type="entry name" value="Ankyrin repeat"/>
    <property type="match status" value="1"/>
</dbReference>
<keyword evidence="1" id="KW-0677">Repeat</keyword>
<name>A0AAD6DMX9_9EURO</name>
<evidence type="ECO:0000313" key="5">
    <source>
        <dbReference type="Proteomes" id="UP001213799"/>
    </source>
</evidence>
<dbReference type="InterPro" id="IPR036770">
    <property type="entry name" value="Ankyrin_rpt-contain_sf"/>
</dbReference>
<dbReference type="GeneID" id="81593314"/>
<dbReference type="PROSITE" id="PS50297">
    <property type="entry name" value="ANK_REP_REGION"/>
    <property type="match status" value="2"/>
</dbReference>
<dbReference type="SMART" id="SM00248">
    <property type="entry name" value="ANK"/>
    <property type="match status" value="6"/>
</dbReference>
<feature type="repeat" description="ANK" evidence="3">
    <location>
        <begin position="43"/>
        <end position="75"/>
    </location>
</feature>
<reference evidence="4" key="1">
    <citation type="journal article" date="2023" name="IMA Fungus">
        <title>Comparative genomic study of the Penicillium genus elucidates a diverse pangenome and 15 lateral gene transfer events.</title>
        <authorList>
            <person name="Petersen C."/>
            <person name="Sorensen T."/>
            <person name="Nielsen M.R."/>
            <person name="Sondergaard T.E."/>
            <person name="Sorensen J.L."/>
            <person name="Fitzpatrick D.A."/>
            <person name="Frisvad J.C."/>
            <person name="Nielsen K.L."/>
        </authorList>
    </citation>
    <scope>NUCLEOTIDE SEQUENCE</scope>
    <source>
        <strain evidence="4">IBT 12815</strain>
    </source>
</reference>
<gene>
    <name evidence="4" type="ORF">N7537_012018</name>
</gene>
<dbReference type="InterPro" id="IPR002110">
    <property type="entry name" value="Ankyrin_rpt"/>
</dbReference>
<dbReference type="EMBL" id="JAQJAE010000006">
    <property type="protein sequence ID" value="KAJ5589340.1"/>
    <property type="molecule type" value="Genomic_DNA"/>
</dbReference>
<keyword evidence="2 3" id="KW-0040">ANK repeat</keyword>
<feature type="repeat" description="ANK" evidence="3">
    <location>
        <begin position="142"/>
        <end position="174"/>
    </location>
</feature>
<proteinExistence type="predicted"/>